<feature type="signal peptide" evidence="2">
    <location>
        <begin position="1"/>
        <end position="17"/>
    </location>
</feature>
<accession>A0A914VFT6</accession>
<evidence type="ECO:0000256" key="1">
    <source>
        <dbReference type="SAM" id="MobiDB-lite"/>
    </source>
</evidence>
<name>A0A914VFT6_9BILA</name>
<proteinExistence type="predicted"/>
<feature type="region of interest" description="Disordered" evidence="1">
    <location>
        <begin position="97"/>
        <end position="116"/>
    </location>
</feature>
<dbReference type="Proteomes" id="UP000887566">
    <property type="component" value="Unplaced"/>
</dbReference>
<reference evidence="4" key="1">
    <citation type="submission" date="2022-11" db="UniProtKB">
        <authorList>
            <consortium name="WormBaseParasite"/>
        </authorList>
    </citation>
    <scope>IDENTIFICATION</scope>
</reference>
<dbReference type="AlphaFoldDB" id="A0A914VFT6"/>
<keyword evidence="3" id="KW-1185">Reference proteome</keyword>
<organism evidence="3 4">
    <name type="scientific">Plectus sambesii</name>
    <dbReference type="NCBI Taxonomy" id="2011161"/>
    <lineage>
        <taxon>Eukaryota</taxon>
        <taxon>Metazoa</taxon>
        <taxon>Ecdysozoa</taxon>
        <taxon>Nematoda</taxon>
        <taxon>Chromadorea</taxon>
        <taxon>Plectida</taxon>
        <taxon>Plectina</taxon>
        <taxon>Plectoidea</taxon>
        <taxon>Plectidae</taxon>
        <taxon>Plectus</taxon>
    </lineage>
</organism>
<evidence type="ECO:0000313" key="4">
    <source>
        <dbReference type="WBParaSite" id="PSAMB.scaffold1835size27491.g15124.t1"/>
    </source>
</evidence>
<feature type="compositionally biased region" description="Basic residues" evidence="1">
    <location>
        <begin position="103"/>
        <end position="116"/>
    </location>
</feature>
<feature type="chain" id="PRO_5037825764" evidence="2">
    <location>
        <begin position="18"/>
        <end position="147"/>
    </location>
</feature>
<dbReference type="WBParaSite" id="PSAMB.scaffold1835size27491.g15124.t1">
    <property type="protein sequence ID" value="PSAMB.scaffold1835size27491.g15124.t1"/>
    <property type="gene ID" value="PSAMB.scaffold1835size27491.g15124"/>
</dbReference>
<evidence type="ECO:0000313" key="3">
    <source>
        <dbReference type="Proteomes" id="UP000887566"/>
    </source>
</evidence>
<sequence length="147" mass="16043">MAVGSVLASPFSVLVVGLCDVRDQLLAADNVWVAVQETADQSDDPNTAATLKRSIALLNKLLADTTDKRGFEAVPAPFSRAVSPWVKPVNAEIIGHGSQLGAGRRRRRPNGRGARRAMRNPIRFFEPDPLATTAPVTRWSKEQWTVQ</sequence>
<keyword evidence="2" id="KW-0732">Signal</keyword>
<evidence type="ECO:0000256" key="2">
    <source>
        <dbReference type="SAM" id="SignalP"/>
    </source>
</evidence>
<protein>
    <submittedName>
        <fullName evidence="4">Uncharacterized protein</fullName>
    </submittedName>
</protein>